<dbReference type="PANTHER" id="PTHR30451:SF3">
    <property type="entry name" value="OUTER MEMBRANE USHER PROTEIN HTRE-RELATED"/>
    <property type="match status" value="1"/>
</dbReference>
<sequence length="80" mass="8730">MKQNGSTIYQTTVPPGPFTLSDVIPQRYGNDLDVTVEEADGSKTTFTVAYSSVPQLIRKGYGRWEVAAGELHDNSLNPQA</sequence>
<dbReference type="InterPro" id="IPR018030">
    <property type="entry name" value="Fimbrial_membr_usher_CS"/>
</dbReference>
<keyword evidence="1" id="KW-0812">Transmembrane</keyword>
<dbReference type="GO" id="GO:0009279">
    <property type="term" value="C:cell outer membrane"/>
    <property type="evidence" value="ECO:0007669"/>
    <property type="project" value="UniProtKB-SubCell"/>
</dbReference>
<dbReference type="PANTHER" id="PTHR30451">
    <property type="entry name" value="OUTER MEMBRANE USHER PROTEIN"/>
    <property type="match status" value="1"/>
</dbReference>
<accession>A0A485CAY3</accession>
<dbReference type="AlphaFoldDB" id="A0A485CAY3"/>
<proteinExistence type="inferred from homology"/>
<dbReference type="Gene3D" id="2.60.40.3110">
    <property type="match status" value="1"/>
</dbReference>
<evidence type="ECO:0000313" key="2">
    <source>
        <dbReference type="EMBL" id="VFS81996.1"/>
    </source>
</evidence>
<keyword evidence="3" id="KW-1185">Reference proteome</keyword>
<keyword evidence="1" id="KW-0813">Transport</keyword>
<comment type="subcellular location">
    <subcellularLocation>
        <location evidence="1">Cell outer membrane</location>
        <topology evidence="1">Multi-pass membrane protein</topology>
    </subcellularLocation>
</comment>
<evidence type="ECO:0000256" key="1">
    <source>
        <dbReference type="RuleBase" id="RU003884"/>
    </source>
</evidence>
<dbReference type="Proteomes" id="UP000401081">
    <property type="component" value="Unassembled WGS sequence"/>
</dbReference>
<evidence type="ECO:0000313" key="3">
    <source>
        <dbReference type="Proteomes" id="UP000401081"/>
    </source>
</evidence>
<dbReference type="PROSITE" id="PS01151">
    <property type="entry name" value="FIMBRIAL_USHER"/>
    <property type="match status" value="1"/>
</dbReference>
<keyword evidence="2" id="KW-0346">Stress response</keyword>
<keyword evidence="1" id="KW-0472">Membrane</keyword>
<name>A0A485CAY3_KLUCR</name>
<organism evidence="2 3">
    <name type="scientific">Kluyvera cryocrescens</name>
    <name type="common">Kluyvera citrophila</name>
    <dbReference type="NCBI Taxonomy" id="580"/>
    <lineage>
        <taxon>Bacteria</taxon>
        <taxon>Pseudomonadati</taxon>
        <taxon>Pseudomonadota</taxon>
        <taxon>Gammaproteobacteria</taxon>
        <taxon>Enterobacterales</taxon>
        <taxon>Enterobacteriaceae</taxon>
        <taxon>Kluyvera</taxon>
    </lineage>
</organism>
<protein>
    <submittedName>
        <fullName evidence="2">Heat shock protein E</fullName>
    </submittedName>
</protein>
<dbReference type="GO" id="GO:0015473">
    <property type="term" value="F:fimbrial usher porin activity"/>
    <property type="evidence" value="ECO:0007669"/>
    <property type="project" value="InterPro"/>
</dbReference>
<comment type="similarity">
    <text evidence="1">Belongs to the fimbrial export usher family.</text>
</comment>
<dbReference type="GO" id="GO:0009297">
    <property type="term" value="P:pilus assembly"/>
    <property type="evidence" value="ECO:0007669"/>
    <property type="project" value="InterPro"/>
</dbReference>
<keyword evidence="1" id="KW-1029">Fimbrium biogenesis</keyword>
<keyword evidence="1" id="KW-0998">Cell outer membrane</keyword>
<dbReference type="Pfam" id="PF00577">
    <property type="entry name" value="Usher"/>
    <property type="match status" value="1"/>
</dbReference>
<reference evidence="2 3" key="1">
    <citation type="submission" date="2019-03" db="EMBL/GenBank/DDBJ databases">
        <authorList>
            <consortium name="Pathogen Informatics"/>
        </authorList>
    </citation>
    <scope>NUCLEOTIDE SEQUENCE [LARGE SCALE GENOMIC DNA]</scope>
    <source>
        <strain evidence="2 3">NCTC12993</strain>
    </source>
</reference>
<dbReference type="InterPro" id="IPR000015">
    <property type="entry name" value="Fimb_usher"/>
</dbReference>
<dbReference type="EMBL" id="CAADJD010000025">
    <property type="protein sequence ID" value="VFS81996.1"/>
    <property type="molecule type" value="Genomic_DNA"/>
</dbReference>
<gene>
    <name evidence="2" type="primary">htrE_7</name>
    <name evidence="2" type="ORF">NCTC12993_06131</name>
</gene>